<feature type="transmembrane region" description="Helical" evidence="1">
    <location>
        <begin position="27"/>
        <end position="54"/>
    </location>
</feature>
<dbReference type="Proteomes" id="UP000249447">
    <property type="component" value="Chromosome"/>
</dbReference>
<evidence type="ECO:0000313" key="3">
    <source>
        <dbReference type="Proteomes" id="UP000249447"/>
    </source>
</evidence>
<accession>A0A2U9TAW1</accession>
<keyword evidence="3" id="KW-1185">Reference proteome</keyword>
<keyword evidence="1" id="KW-1133">Transmembrane helix</keyword>
<dbReference type="NCBIfam" id="TIGR02523">
    <property type="entry name" value="type_IV_pilV"/>
    <property type="match status" value="1"/>
</dbReference>
<dbReference type="KEGG" id="lmb:C9I47_0948"/>
<dbReference type="InterPro" id="IPR013362">
    <property type="entry name" value="Pilus_4_PilV"/>
</dbReference>
<protein>
    <recommendedName>
        <fullName evidence="4">Type IV pilus modification protein PilV</fullName>
    </recommendedName>
</protein>
<reference evidence="2 3" key="1">
    <citation type="submission" date="2018-05" db="EMBL/GenBank/DDBJ databases">
        <title>The complete genome of Lysobacter maris HZ9B, a marine bacterium antagonistic against terrestrial plant pathogens.</title>
        <authorList>
            <person name="Zhang X.-Q."/>
        </authorList>
    </citation>
    <scope>NUCLEOTIDE SEQUENCE [LARGE SCALE GENOMIC DNA]</scope>
    <source>
        <strain evidence="2 3">HZ9B</strain>
    </source>
</reference>
<organism evidence="2 3">
    <name type="scientific">Marilutibacter maris</name>
    <dbReference type="NCBI Taxonomy" id="1605891"/>
    <lineage>
        <taxon>Bacteria</taxon>
        <taxon>Pseudomonadati</taxon>
        <taxon>Pseudomonadota</taxon>
        <taxon>Gammaproteobacteria</taxon>
        <taxon>Lysobacterales</taxon>
        <taxon>Lysobacteraceae</taxon>
        <taxon>Marilutibacter</taxon>
    </lineage>
</organism>
<evidence type="ECO:0008006" key="4">
    <source>
        <dbReference type="Google" id="ProtNLM"/>
    </source>
</evidence>
<name>A0A2U9TAW1_9GAMM</name>
<evidence type="ECO:0000256" key="1">
    <source>
        <dbReference type="SAM" id="Phobius"/>
    </source>
</evidence>
<evidence type="ECO:0000313" key="2">
    <source>
        <dbReference type="EMBL" id="AWV06669.1"/>
    </source>
</evidence>
<dbReference type="EMBL" id="CP029843">
    <property type="protein sequence ID" value="AWV06669.1"/>
    <property type="molecule type" value="Genomic_DNA"/>
</dbReference>
<keyword evidence="1" id="KW-0472">Membrane</keyword>
<dbReference type="AlphaFoldDB" id="A0A2U9TAW1"/>
<sequence length="172" mass="18188">MPVTILVQKNMAAGAARRHRGRRSAPGAVRGAGLIEVLVAVLVMAIGLLGIAAMQATALRNSQSSAEQSMAVVYSYSIMDAMRANRDVATAGGYTMGMTCAPPAAGTLAQTDQREWLSAMQQPRSLGPSACGQIEMVDAGNQIVRITVRWDDRRAEEQAAATPKTISTTTRL</sequence>
<proteinExistence type="predicted"/>
<keyword evidence="1" id="KW-0812">Transmembrane</keyword>
<gene>
    <name evidence="2" type="ORF">C9I47_0948</name>
</gene>